<evidence type="ECO:0000313" key="14">
    <source>
        <dbReference type="EMBL" id="CUQ39969.1"/>
    </source>
</evidence>
<dbReference type="SUPFAM" id="SSF55874">
    <property type="entry name" value="ATPase domain of HSP90 chaperone/DNA topoisomerase II/histidine kinase"/>
    <property type="match status" value="1"/>
</dbReference>
<keyword evidence="2" id="KW-1003">Cell membrane</keyword>
<keyword evidence="7" id="KW-0418">Kinase</keyword>
<dbReference type="Pfam" id="PF06580">
    <property type="entry name" value="His_kinase"/>
    <property type="match status" value="1"/>
</dbReference>
<dbReference type="Pfam" id="PF02743">
    <property type="entry name" value="dCache_1"/>
    <property type="match status" value="1"/>
</dbReference>
<keyword evidence="5 12" id="KW-0812">Transmembrane</keyword>
<keyword evidence="9 12" id="KW-1133">Transmembrane helix</keyword>
<dbReference type="InterPro" id="IPR033479">
    <property type="entry name" value="dCache_1"/>
</dbReference>
<dbReference type="Gene3D" id="3.30.565.10">
    <property type="entry name" value="Histidine kinase-like ATPase, C-terminal domain"/>
    <property type="match status" value="1"/>
</dbReference>
<protein>
    <submittedName>
        <fullName evidence="14">Inner membrane protein ypdA</fullName>
    </submittedName>
</protein>
<dbReference type="AlphaFoldDB" id="A0A174WA19"/>
<dbReference type="GO" id="GO:0005524">
    <property type="term" value="F:ATP binding"/>
    <property type="evidence" value="ECO:0007669"/>
    <property type="project" value="UniProtKB-KW"/>
</dbReference>
<keyword evidence="11 12" id="KW-0472">Membrane</keyword>
<evidence type="ECO:0000256" key="10">
    <source>
        <dbReference type="ARBA" id="ARBA00023012"/>
    </source>
</evidence>
<evidence type="ECO:0000256" key="12">
    <source>
        <dbReference type="SAM" id="Phobius"/>
    </source>
</evidence>
<gene>
    <name evidence="14" type="primary">ypdA_7</name>
    <name evidence="14" type="ORF">ERS852569_03657</name>
</gene>
<keyword evidence="3" id="KW-0597">Phosphoprotein</keyword>
<dbReference type="InterPro" id="IPR036890">
    <property type="entry name" value="HATPase_C_sf"/>
</dbReference>
<dbReference type="InterPro" id="IPR050640">
    <property type="entry name" value="Bact_2-comp_sensor_kinase"/>
</dbReference>
<organism evidence="14 15">
    <name type="scientific">Blautia obeum</name>
    <dbReference type="NCBI Taxonomy" id="40520"/>
    <lineage>
        <taxon>Bacteria</taxon>
        <taxon>Bacillati</taxon>
        <taxon>Bacillota</taxon>
        <taxon>Clostridia</taxon>
        <taxon>Lachnospirales</taxon>
        <taxon>Lachnospiraceae</taxon>
        <taxon>Blautia</taxon>
    </lineage>
</organism>
<accession>A0A174WA19</accession>
<dbReference type="Pfam" id="PF02518">
    <property type="entry name" value="HATPase_c"/>
    <property type="match status" value="1"/>
</dbReference>
<evidence type="ECO:0000256" key="8">
    <source>
        <dbReference type="ARBA" id="ARBA00022840"/>
    </source>
</evidence>
<dbReference type="CDD" id="cd06225">
    <property type="entry name" value="HAMP"/>
    <property type="match status" value="1"/>
</dbReference>
<dbReference type="RefSeq" id="WP_055060613.1">
    <property type="nucleotide sequence ID" value="NZ_CZBP01000044.1"/>
</dbReference>
<evidence type="ECO:0000256" key="3">
    <source>
        <dbReference type="ARBA" id="ARBA00022553"/>
    </source>
</evidence>
<evidence type="ECO:0000256" key="9">
    <source>
        <dbReference type="ARBA" id="ARBA00022989"/>
    </source>
</evidence>
<evidence type="ECO:0000256" key="7">
    <source>
        <dbReference type="ARBA" id="ARBA00022777"/>
    </source>
</evidence>
<keyword evidence="10" id="KW-0902">Two-component regulatory system</keyword>
<sequence length="603" mass="69448">MKKPQIRFRSFYAKLVIMFLFMGLIPFLLMGMLIYNVYSNTMYENILGNFSMTDQIMAKNISDLITEIADDTEYIYKSSVSDYDYFYELFEDTGMSETGRNAMITKILRTILYMNEAIDHVFFVTPDGKMYSSMKAPELLIDEQEMQEWYKSHYLIGSRNVQIMSTHETKYYRNSQKNDFTIYRNIMNTATIRKAGSEVLGTLFIDISADYLKKMLTQESYGTNHEIYVVDSASGKYIYHSQKQYEGINAQNDGILLDAMKNKESGYLEQKNECLVYQKVDGTNWLVIDRVIPGTIEGAYKMIRNTTMLLIVIGVSLLALVYMYYSKKLNKPVQMLKETMSCIEKGDLDARVHIDSNDEFQDIGNGMNQMAENLNKYVQKAYVAEIRQRDAELEALKRQIQPHYLYNTLDVIRMSAITNDDMLVATMIDSLSGQLKYLIGTTGNMVILQQEIACISNYFKLIEVRYDSRFSLSVEIPKELWKCRVPHLIIQPVVENAVKHGLRPNKGPGEVVVQAKQNMDFLEITVMDNGVGINKERLEEVQALLKSDARVAEEDIKGMSIGVKNVSDRIKHLYGNEYGLEIDAYEGMGTIVKYWLPLIWEDV</sequence>
<evidence type="ECO:0000313" key="15">
    <source>
        <dbReference type="Proteomes" id="UP000095762"/>
    </source>
</evidence>
<dbReference type="PANTHER" id="PTHR34220">
    <property type="entry name" value="SENSOR HISTIDINE KINASE YPDA"/>
    <property type="match status" value="1"/>
</dbReference>
<dbReference type="InterPro" id="IPR003660">
    <property type="entry name" value="HAMP_dom"/>
</dbReference>
<dbReference type="Pfam" id="PF00672">
    <property type="entry name" value="HAMP"/>
    <property type="match status" value="1"/>
</dbReference>
<evidence type="ECO:0000259" key="13">
    <source>
        <dbReference type="PROSITE" id="PS50885"/>
    </source>
</evidence>
<evidence type="ECO:0000256" key="2">
    <source>
        <dbReference type="ARBA" id="ARBA00022475"/>
    </source>
</evidence>
<name>A0A174WA19_9FIRM</name>
<dbReference type="Gene3D" id="6.10.340.10">
    <property type="match status" value="1"/>
</dbReference>
<dbReference type="InterPro" id="IPR003594">
    <property type="entry name" value="HATPase_dom"/>
</dbReference>
<feature type="transmembrane region" description="Helical" evidence="12">
    <location>
        <begin position="12"/>
        <end position="35"/>
    </location>
</feature>
<dbReference type="SMART" id="SM00304">
    <property type="entry name" value="HAMP"/>
    <property type="match status" value="1"/>
</dbReference>
<reference evidence="14 15" key="1">
    <citation type="submission" date="2015-09" db="EMBL/GenBank/DDBJ databases">
        <authorList>
            <consortium name="Pathogen Informatics"/>
        </authorList>
    </citation>
    <scope>NUCLEOTIDE SEQUENCE [LARGE SCALE GENOMIC DNA]</scope>
    <source>
        <strain evidence="14 15">2789STDY5834957</strain>
    </source>
</reference>
<evidence type="ECO:0000256" key="4">
    <source>
        <dbReference type="ARBA" id="ARBA00022679"/>
    </source>
</evidence>
<feature type="transmembrane region" description="Helical" evidence="12">
    <location>
        <begin position="307"/>
        <end position="325"/>
    </location>
</feature>
<keyword evidence="8" id="KW-0067">ATP-binding</keyword>
<dbReference type="GO" id="GO:0000155">
    <property type="term" value="F:phosphorelay sensor kinase activity"/>
    <property type="evidence" value="ECO:0007669"/>
    <property type="project" value="InterPro"/>
</dbReference>
<evidence type="ECO:0000256" key="11">
    <source>
        <dbReference type="ARBA" id="ARBA00023136"/>
    </source>
</evidence>
<keyword evidence="4" id="KW-0808">Transferase</keyword>
<dbReference type="InterPro" id="IPR010559">
    <property type="entry name" value="Sig_transdc_His_kin_internal"/>
</dbReference>
<dbReference type="Gene3D" id="3.30.450.20">
    <property type="entry name" value="PAS domain"/>
    <property type="match status" value="1"/>
</dbReference>
<dbReference type="PROSITE" id="PS50885">
    <property type="entry name" value="HAMP"/>
    <property type="match status" value="1"/>
</dbReference>
<evidence type="ECO:0000256" key="6">
    <source>
        <dbReference type="ARBA" id="ARBA00022741"/>
    </source>
</evidence>
<keyword evidence="6" id="KW-0547">Nucleotide-binding</keyword>
<dbReference type="PANTHER" id="PTHR34220:SF11">
    <property type="entry name" value="SENSOR PROTEIN KINASE HPTS"/>
    <property type="match status" value="1"/>
</dbReference>
<evidence type="ECO:0000256" key="5">
    <source>
        <dbReference type="ARBA" id="ARBA00022692"/>
    </source>
</evidence>
<dbReference type="EMBL" id="CZBP01000044">
    <property type="protein sequence ID" value="CUQ39969.1"/>
    <property type="molecule type" value="Genomic_DNA"/>
</dbReference>
<feature type="domain" description="HAMP" evidence="13">
    <location>
        <begin position="327"/>
        <end position="379"/>
    </location>
</feature>
<evidence type="ECO:0000256" key="1">
    <source>
        <dbReference type="ARBA" id="ARBA00004651"/>
    </source>
</evidence>
<proteinExistence type="predicted"/>
<dbReference type="SUPFAM" id="SSF158472">
    <property type="entry name" value="HAMP domain-like"/>
    <property type="match status" value="1"/>
</dbReference>
<comment type="subcellular location">
    <subcellularLocation>
        <location evidence="1">Cell membrane</location>
        <topology evidence="1">Multi-pass membrane protein</topology>
    </subcellularLocation>
</comment>
<dbReference type="Proteomes" id="UP000095762">
    <property type="component" value="Unassembled WGS sequence"/>
</dbReference>
<dbReference type="GO" id="GO:0005886">
    <property type="term" value="C:plasma membrane"/>
    <property type="evidence" value="ECO:0007669"/>
    <property type="project" value="UniProtKB-SubCell"/>
</dbReference>